<evidence type="ECO:0000259" key="1">
    <source>
        <dbReference type="Pfam" id="PF22936"/>
    </source>
</evidence>
<dbReference type="EMBL" id="BKCJ010001299">
    <property type="protein sequence ID" value="GEU40410.1"/>
    <property type="molecule type" value="Genomic_DNA"/>
</dbReference>
<accession>A0A6L2JUN0</accession>
<proteinExistence type="predicted"/>
<evidence type="ECO:0000313" key="2">
    <source>
        <dbReference type="EMBL" id="GEU40410.1"/>
    </source>
</evidence>
<feature type="domain" description="Retrovirus-related Pol polyprotein from transposon TNT 1-94-like beta-barrel" evidence="1">
    <location>
        <begin position="300"/>
        <end position="375"/>
    </location>
</feature>
<dbReference type="PANTHER" id="PTHR11439">
    <property type="entry name" value="GAG-POL-RELATED RETROTRANSPOSON"/>
    <property type="match status" value="1"/>
</dbReference>
<name>A0A6L2JUN0_TANCI</name>
<organism evidence="2">
    <name type="scientific">Tanacetum cinerariifolium</name>
    <name type="common">Dalmatian daisy</name>
    <name type="synonym">Chrysanthemum cinerariifolium</name>
    <dbReference type="NCBI Taxonomy" id="118510"/>
    <lineage>
        <taxon>Eukaryota</taxon>
        <taxon>Viridiplantae</taxon>
        <taxon>Streptophyta</taxon>
        <taxon>Embryophyta</taxon>
        <taxon>Tracheophyta</taxon>
        <taxon>Spermatophyta</taxon>
        <taxon>Magnoliopsida</taxon>
        <taxon>eudicotyledons</taxon>
        <taxon>Gunneridae</taxon>
        <taxon>Pentapetalae</taxon>
        <taxon>asterids</taxon>
        <taxon>campanulids</taxon>
        <taxon>Asterales</taxon>
        <taxon>Asteraceae</taxon>
        <taxon>Asteroideae</taxon>
        <taxon>Anthemideae</taxon>
        <taxon>Anthemidinae</taxon>
        <taxon>Tanacetum</taxon>
    </lineage>
</organism>
<dbReference type="InterPro" id="IPR054722">
    <property type="entry name" value="PolX-like_BBD"/>
</dbReference>
<sequence>MGVETCALGFDHVALGGFIVRGLRIPQSKRSINREAIGLSGIKCLHRLMHVVTKQTHAQRQTRHVIRLRVFFPFEYTKWRHIDYFFPLDADLASTKSIEGFSDLKTYMFKYDIVHDDWKHHELKFKDEKTLLFGEKPVIVFGIRYVDSILGYEKEKMKCCDIKHKSPKQASSQRHHHKVWYTLITGLDMRSYGQLSVDRATVEGLYQAHQSLGQSYTNSQPFTNPRQHQTSPSLPTAYAQAHHQAQSYPQSHHVQPLYATPQPNPNSGLLGSAPGYYPTQATTLPSAFSTMTLQDPTCNMDTAASSHLNSNLNNLSTLFNTRLFSSVHVGDGNPIPVTNTGHSIIPSSNRPLHLHNVLVTPNIIKNLISVRQFTRDNNCTIEFDAFGFSAKDFWTRHIFLRCDSSGDLYPVTKPSTIPTALLSTSSSTWHQRLGHPGDEVLRYVDSILGYEKEKMKCCDIKHKSPKQASSQRHHHKVWYTLITGLDMRSYGQLSVDRATVEGLCLFGFGIMGYQQGIRALHRQKSLYGLKQAPRAWFQRFAGLFLSQKQYAIELLVRAHMTNCNPSSGLQYLTFTRPDISYAVQQICLYMHDPREPHLAALKRMLRYIRGTLDVE</sequence>
<protein>
    <submittedName>
        <fullName evidence="2">Ribonuclease H-like domain-containing protein</fullName>
    </submittedName>
</protein>
<gene>
    <name evidence="2" type="ORF">Tci_012388</name>
</gene>
<dbReference type="PANTHER" id="PTHR11439:SF524">
    <property type="entry name" value="RNA-DIRECTED DNA POLYMERASE, PROTEIN KINASE RLK-PELLE-DLSV FAMILY"/>
    <property type="match status" value="1"/>
</dbReference>
<dbReference type="AlphaFoldDB" id="A0A6L2JUN0"/>
<dbReference type="Pfam" id="PF22936">
    <property type="entry name" value="Pol_BBD"/>
    <property type="match status" value="1"/>
</dbReference>
<comment type="caution">
    <text evidence="2">The sequence shown here is derived from an EMBL/GenBank/DDBJ whole genome shotgun (WGS) entry which is preliminary data.</text>
</comment>
<reference evidence="2" key="1">
    <citation type="journal article" date="2019" name="Sci. Rep.">
        <title>Draft genome of Tanacetum cinerariifolium, the natural source of mosquito coil.</title>
        <authorList>
            <person name="Yamashiro T."/>
            <person name="Shiraishi A."/>
            <person name="Satake H."/>
            <person name="Nakayama K."/>
        </authorList>
    </citation>
    <scope>NUCLEOTIDE SEQUENCE</scope>
</reference>